<dbReference type="SUPFAM" id="SSF46785">
    <property type="entry name" value="Winged helix' DNA-binding domain"/>
    <property type="match status" value="1"/>
</dbReference>
<evidence type="ECO:0000256" key="4">
    <source>
        <dbReference type="ARBA" id="ARBA00023163"/>
    </source>
</evidence>
<name>A0ABT2I2G8_9SPHN</name>
<comment type="similarity">
    <text evidence="1">Belongs to the LysR transcriptional regulatory family.</text>
</comment>
<dbReference type="EMBL" id="JANZXA010000002">
    <property type="protein sequence ID" value="MCT2398802.1"/>
    <property type="molecule type" value="Genomic_DNA"/>
</dbReference>
<keyword evidence="2" id="KW-0805">Transcription regulation</keyword>
<dbReference type="PROSITE" id="PS50931">
    <property type="entry name" value="HTH_LYSR"/>
    <property type="match status" value="1"/>
</dbReference>
<evidence type="ECO:0000313" key="7">
    <source>
        <dbReference type="Proteomes" id="UP001165583"/>
    </source>
</evidence>
<evidence type="ECO:0000256" key="3">
    <source>
        <dbReference type="ARBA" id="ARBA00023125"/>
    </source>
</evidence>
<dbReference type="InterPro" id="IPR036390">
    <property type="entry name" value="WH_DNA-bd_sf"/>
</dbReference>
<proteinExistence type="inferred from homology"/>
<evidence type="ECO:0000256" key="2">
    <source>
        <dbReference type="ARBA" id="ARBA00023015"/>
    </source>
</evidence>
<keyword evidence="7" id="KW-1185">Reference proteome</keyword>
<sequence length="299" mass="33252">MIKRAHIRQFLAVVEAGSFTQAAARIHVTQPTLSLGISELERLVGTRLFIRDRKRVRLTAAGGRFIVIARDLERGFKAADTFGQTRASEWPDLKIGLLHTIPDRLLEAIMGVLGGKYSMELVEGTDPDLRTALGQGRIQVALTLLTPDCHGSDVLPLFDEPYVMLVPSDHALAGKHAVPPDAFSSEVMIARRRCEVLTRTSRFFTRHGVRPRFSLRTEDDERAISMIAAGLGITVAPLSYCRPGMEPVEVSGYDLRRRIGLRCAPNALPDAVRQDVFRTVREACEDLSVEHPWLCMEQS</sequence>
<evidence type="ECO:0000313" key="6">
    <source>
        <dbReference type="EMBL" id="MCT2398802.1"/>
    </source>
</evidence>
<accession>A0ABT2I2G8</accession>
<dbReference type="PANTHER" id="PTHR30346">
    <property type="entry name" value="TRANSCRIPTIONAL DUAL REGULATOR HCAR-RELATED"/>
    <property type="match status" value="1"/>
</dbReference>
<evidence type="ECO:0000259" key="5">
    <source>
        <dbReference type="PROSITE" id="PS50931"/>
    </source>
</evidence>
<dbReference type="InterPro" id="IPR036388">
    <property type="entry name" value="WH-like_DNA-bd_sf"/>
</dbReference>
<evidence type="ECO:0000256" key="1">
    <source>
        <dbReference type="ARBA" id="ARBA00009437"/>
    </source>
</evidence>
<organism evidence="6 7">
    <name type="scientific">Novosphingobium mangrovi</name>
    <name type="common">ex Huang et al. 2023</name>
    <dbReference type="NCBI Taxonomy" id="2976432"/>
    <lineage>
        <taxon>Bacteria</taxon>
        <taxon>Pseudomonadati</taxon>
        <taxon>Pseudomonadota</taxon>
        <taxon>Alphaproteobacteria</taxon>
        <taxon>Sphingomonadales</taxon>
        <taxon>Sphingomonadaceae</taxon>
        <taxon>Novosphingobium</taxon>
    </lineage>
</organism>
<protein>
    <submittedName>
        <fullName evidence="6">LysR family transcriptional regulator</fullName>
    </submittedName>
</protein>
<dbReference type="Gene3D" id="1.10.10.10">
    <property type="entry name" value="Winged helix-like DNA-binding domain superfamily/Winged helix DNA-binding domain"/>
    <property type="match status" value="1"/>
</dbReference>
<dbReference type="Pfam" id="PF00126">
    <property type="entry name" value="HTH_1"/>
    <property type="match status" value="1"/>
</dbReference>
<keyword evidence="3" id="KW-0238">DNA-binding</keyword>
<dbReference type="InterPro" id="IPR000847">
    <property type="entry name" value="LysR_HTH_N"/>
</dbReference>
<dbReference type="SUPFAM" id="SSF53850">
    <property type="entry name" value="Periplasmic binding protein-like II"/>
    <property type="match status" value="1"/>
</dbReference>
<dbReference type="InterPro" id="IPR005119">
    <property type="entry name" value="LysR_subst-bd"/>
</dbReference>
<dbReference type="CDD" id="cd05466">
    <property type="entry name" value="PBP2_LTTR_substrate"/>
    <property type="match status" value="1"/>
</dbReference>
<dbReference type="Pfam" id="PF03466">
    <property type="entry name" value="LysR_substrate"/>
    <property type="match status" value="1"/>
</dbReference>
<dbReference type="PRINTS" id="PR00039">
    <property type="entry name" value="HTHLYSR"/>
</dbReference>
<feature type="domain" description="HTH lysR-type" evidence="5">
    <location>
        <begin position="2"/>
        <end position="59"/>
    </location>
</feature>
<comment type="caution">
    <text evidence="6">The sequence shown here is derived from an EMBL/GenBank/DDBJ whole genome shotgun (WGS) entry which is preliminary data.</text>
</comment>
<dbReference type="RefSeq" id="WP_260044300.1">
    <property type="nucleotide sequence ID" value="NZ_JANZXA010000002.1"/>
</dbReference>
<reference evidence="6" key="1">
    <citation type="submission" date="2022-09" db="EMBL/GenBank/DDBJ databases">
        <title>Novosphingobium sp. Nov., a polycyclic aromatic hydrocarbon-degrading bacterium isolated form mangrove sediments in HongKong.</title>
        <authorList>
            <person name="Hu Z."/>
        </authorList>
    </citation>
    <scope>NUCLEOTIDE SEQUENCE</scope>
    <source>
        <strain evidence="6">HK4-1</strain>
    </source>
</reference>
<dbReference type="PANTHER" id="PTHR30346:SF28">
    <property type="entry name" value="HTH-TYPE TRANSCRIPTIONAL REGULATOR CYNR"/>
    <property type="match status" value="1"/>
</dbReference>
<dbReference type="Gene3D" id="3.40.190.10">
    <property type="entry name" value="Periplasmic binding protein-like II"/>
    <property type="match status" value="2"/>
</dbReference>
<keyword evidence="4" id="KW-0804">Transcription</keyword>
<dbReference type="Proteomes" id="UP001165583">
    <property type="component" value="Unassembled WGS sequence"/>
</dbReference>
<gene>
    <name evidence="6" type="ORF">NZK81_04520</name>
</gene>